<comment type="caution">
    <text evidence="3">The sequence shown here is derived from an EMBL/GenBank/DDBJ whole genome shotgun (WGS) entry which is preliminary data.</text>
</comment>
<evidence type="ECO:0000256" key="1">
    <source>
        <dbReference type="ARBA" id="ARBA00005836"/>
    </source>
</evidence>
<dbReference type="InterPro" id="IPR036059">
    <property type="entry name" value="TldD/PmbA_sf"/>
</dbReference>
<dbReference type="GO" id="GO:0005829">
    <property type="term" value="C:cytosol"/>
    <property type="evidence" value="ECO:0007669"/>
    <property type="project" value="TreeGrafter"/>
</dbReference>
<keyword evidence="4" id="KW-1185">Reference proteome</keyword>
<dbReference type="EMBL" id="VKHP01000086">
    <property type="protein sequence ID" value="NEU98279.1"/>
    <property type="molecule type" value="Genomic_DNA"/>
</dbReference>
<organism evidence="3 4">
    <name type="scientific">Bradyrhizobium uaiense</name>
    <dbReference type="NCBI Taxonomy" id="2594946"/>
    <lineage>
        <taxon>Bacteria</taxon>
        <taxon>Pseudomonadati</taxon>
        <taxon>Pseudomonadota</taxon>
        <taxon>Alphaproteobacteria</taxon>
        <taxon>Hyphomicrobiales</taxon>
        <taxon>Nitrobacteraceae</taxon>
        <taxon>Bradyrhizobium</taxon>
    </lineage>
</organism>
<evidence type="ECO:0000259" key="2">
    <source>
        <dbReference type="Pfam" id="PF19289"/>
    </source>
</evidence>
<dbReference type="SUPFAM" id="SSF111283">
    <property type="entry name" value="Putative modulator of DNA gyrase, PmbA/TldD"/>
    <property type="match status" value="1"/>
</dbReference>
<dbReference type="GO" id="GO:0006508">
    <property type="term" value="P:proteolysis"/>
    <property type="evidence" value="ECO:0007669"/>
    <property type="project" value="InterPro"/>
</dbReference>
<dbReference type="GO" id="GO:0008237">
    <property type="term" value="F:metallopeptidase activity"/>
    <property type="evidence" value="ECO:0007669"/>
    <property type="project" value="InterPro"/>
</dbReference>
<reference evidence="3 4" key="1">
    <citation type="journal article" date="2020" name="Arch. Microbiol.">
        <title>Bradyrhizobium uaiense sp. nov., a new highly efficient cowpea symbiont.</title>
        <authorList>
            <person name="Cabral Michel D."/>
            <person name="Azarias Guimaraes A."/>
            <person name="Martins da Costa E."/>
            <person name="Soares de Carvalho T."/>
            <person name="Balsanelli E."/>
            <person name="Willems A."/>
            <person name="Maltempi de Souza E."/>
            <person name="de Souza Moreira F.M."/>
        </authorList>
    </citation>
    <scope>NUCLEOTIDE SEQUENCE [LARGE SCALE GENOMIC DNA]</scope>
    <source>
        <strain evidence="3 4">UFLA 03-164</strain>
    </source>
</reference>
<dbReference type="InterPro" id="IPR051463">
    <property type="entry name" value="Peptidase_U62_metallo"/>
</dbReference>
<dbReference type="AlphaFoldDB" id="A0A6P1BJA2"/>
<sequence>MRRWPRSLRASPCGARCQARFRSEGLAYRASLRRDFRRERAMAMPRACEQGILLTVGMAWPGGPPVVQETRFAAHCEGAERRSGPPPVEWGVPDADTPPATPPELALLRLKEFVTAVGQPASLRYSRVIAQRWILEPFAGWRCRPINVFALTGRLQLANGRFMPVGWSGTGDGLARLQGGAARQHLVRVARNAGEANATAPGDGPAVLAAQPAALIAHEAIGHFAEASADSGVDLRHRLGCRLAADDIDVLDDPTCKAAACYEVDDDGIMAMGATRILKDGVLVRQLHGRASALAAGDIPTANARSSQITLPPIPRMSNLIVLPGTSSFGELVDSVGDGVIIHHLSHGFSRGLHVEARIVLGEIVATGRATGRFFTGGRVEERVDVLTGCMARSRESELNPNALCGKHGQILYDVGTVAPALQLSRLRIVG</sequence>
<dbReference type="Proteomes" id="UP000468531">
    <property type="component" value="Unassembled WGS sequence"/>
</dbReference>
<proteinExistence type="inferred from homology"/>
<comment type="similarity">
    <text evidence="1">Belongs to the peptidase U62 family.</text>
</comment>
<gene>
    <name evidence="3" type="ORF">FNJ47_21235</name>
</gene>
<evidence type="ECO:0000313" key="3">
    <source>
        <dbReference type="EMBL" id="NEU98279.1"/>
    </source>
</evidence>
<dbReference type="Pfam" id="PF19289">
    <property type="entry name" value="PmbA_TldD_3rd"/>
    <property type="match status" value="1"/>
</dbReference>
<protein>
    <recommendedName>
        <fullName evidence="2">Metalloprotease TldD/E C-terminal domain-containing protein</fullName>
    </recommendedName>
</protein>
<dbReference type="InterPro" id="IPR045569">
    <property type="entry name" value="Metalloprtase-TldD/E_C"/>
</dbReference>
<feature type="domain" description="Metalloprotease TldD/E C-terminal" evidence="2">
    <location>
        <begin position="202"/>
        <end position="348"/>
    </location>
</feature>
<accession>A0A6P1BJA2</accession>
<name>A0A6P1BJA2_9BRAD</name>
<evidence type="ECO:0000313" key="4">
    <source>
        <dbReference type="Proteomes" id="UP000468531"/>
    </source>
</evidence>
<dbReference type="PANTHER" id="PTHR30624:SF0">
    <property type="entry name" value="METALLOPROTEASE SLR0863"/>
    <property type="match status" value="1"/>
</dbReference>
<dbReference type="PANTHER" id="PTHR30624">
    <property type="entry name" value="UNCHARACTERIZED PROTEIN TLDD AND PMBA"/>
    <property type="match status" value="1"/>
</dbReference>